<accession>A0AAV0XQG7</accession>
<dbReference type="AlphaFoldDB" id="A0AAV0XQG7"/>
<dbReference type="Proteomes" id="UP001160148">
    <property type="component" value="Unassembled WGS sequence"/>
</dbReference>
<reference evidence="1 2" key="1">
    <citation type="submission" date="2023-01" db="EMBL/GenBank/DDBJ databases">
        <authorList>
            <person name="Whitehead M."/>
        </authorList>
    </citation>
    <scope>NUCLEOTIDE SEQUENCE [LARGE SCALE GENOMIC DNA]</scope>
</reference>
<comment type="caution">
    <text evidence="1">The sequence shown here is derived from an EMBL/GenBank/DDBJ whole genome shotgun (WGS) entry which is preliminary data.</text>
</comment>
<dbReference type="EMBL" id="CARXXK010000525">
    <property type="protein sequence ID" value="CAI6370730.1"/>
    <property type="molecule type" value="Genomic_DNA"/>
</dbReference>
<organism evidence="1 2">
    <name type="scientific">Macrosiphum euphorbiae</name>
    <name type="common">potato aphid</name>
    <dbReference type="NCBI Taxonomy" id="13131"/>
    <lineage>
        <taxon>Eukaryota</taxon>
        <taxon>Metazoa</taxon>
        <taxon>Ecdysozoa</taxon>
        <taxon>Arthropoda</taxon>
        <taxon>Hexapoda</taxon>
        <taxon>Insecta</taxon>
        <taxon>Pterygota</taxon>
        <taxon>Neoptera</taxon>
        <taxon>Paraneoptera</taxon>
        <taxon>Hemiptera</taxon>
        <taxon>Sternorrhyncha</taxon>
        <taxon>Aphidomorpha</taxon>
        <taxon>Aphidoidea</taxon>
        <taxon>Aphididae</taxon>
        <taxon>Macrosiphini</taxon>
        <taxon>Macrosiphum</taxon>
    </lineage>
</organism>
<gene>
    <name evidence="1" type="ORF">MEUPH1_LOCUS24821</name>
</gene>
<protein>
    <submittedName>
        <fullName evidence="1">Uncharacterized protein</fullName>
    </submittedName>
</protein>
<evidence type="ECO:0000313" key="1">
    <source>
        <dbReference type="EMBL" id="CAI6370730.1"/>
    </source>
</evidence>
<keyword evidence="2" id="KW-1185">Reference proteome</keyword>
<proteinExistence type="predicted"/>
<evidence type="ECO:0000313" key="2">
    <source>
        <dbReference type="Proteomes" id="UP001160148"/>
    </source>
</evidence>
<sequence length="95" mass="11182">MHLLFIIPKYLKIKCPSVITQFREALVDQTLGLDQPKGTQEHIKLSRSSISLKHKFQETFEKCSRNRKTRKRCSYCYKENAVNFVLYVLVLFSKA</sequence>
<name>A0AAV0XQG7_9HEMI</name>